<gene>
    <name evidence="1" type="ORF">ESB13_06580</name>
</gene>
<dbReference type="EMBL" id="SDHZ01000001">
    <property type="protein sequence ID" value="RXK86468.1"/>
    <property type="molecule type" value="Genomic_DNA"/>
</dbReference>
<proteinExistence type="predicted"/>
<evidence type="ECO:0000313" key="2">
    <source>
        <dbReference type="Proteomes" id="UP000290545"/>
    </source>
</evidence>
<reference evidence="1 2" key="1">
    <citation type="submission" date="2019-01" db="EMBL/GenBank/DDBJ databases">
        <title>Filimonas sp. strain TTM-71.</title>
        <authorList>
            <person name="Chen W.-M."/>
        </authorList>
    </citation>
    <scope>NUCLEOTIDE SEQUENCE [LARGE SCALE GENOMIC DNA]</scope>
    <source>
        <strain evidence="1 2">TTM-71</strain>
    </source>
</reference>
<name>A0A4Q1DBZ8_9BACT</name>
<keyword evidence="2" id="KW-1185">Reference proteome</keyword>
<organism evidence="1 2">
    <name type="scientific">Filimonas effusa</name>
    <dbReference type="NCBI Taxonomy" id="2508721"/>
    <lineage>
        <taxon>Bacteria</taxon>
        <taxon>Pseudomonadati</taxon>
        <taxon>Bacteroidota</taxon>
        <taxon>Chitinophagia</taxon>
        <taxon>Chitinophagales</taxon>
        <taxon>Chitinophagaceae</taxon>
        <taxon>Filimonas</taxon>
    </lineage>
</organism>
<accession>A0A4Q1DBZ8</accession>
<sequence>MLTYPLPIAFLREELLQFIWAHRYYNQVTLYSVQGDPLQVIAPGKWNKDQGPDFLNAQILIGGILWVGNVEIHIYTSDWYRHRHHCDRRYDNVILHVVWSHDKQPPGNAAHLAILELQPLVANMLLQHYAMLMHNAGELACSWQLPCLSPLAWLAFTERLAVERLCRKADEVLLSLQAAGNHWEEVCWWQLARSYGMKVNAGCFEQIARSLPVKLLIRHKHCIQQLEALLLGQANLLNDEFTDSYPQMLQREYRFLQHKYRLPVLKQRPAFLRLRPAAFPSLRLAQMAMLLHQKQHLFAFITETEDLASVITFFEATANDYWHYHYSFNDNTSFQPKKLGKAATAGIIINAVIPLLFAYGRYKQIPEIQQRAIDWLSQIPPEQNTITRKWVKAGISVHNATDTQALIELTGNYCNCRRCLNCAIGNKILRTSGAT</sequence>
<dbReference type="Pfam" id="PF11013">
    <property type="entry name" value="DUF2851"/>
    <property type="match status" value="1"/>
</dbReference>
<evidence type="ECO:0000313" key="1">
    <source>
        <dbReference type="EMBL" id="RXK86468.1"/>
    </source>
</evidence>
<dbReference type="Proteomes" id="UP000290545">
    <property type="component" value="Unassembled WGS sequence"/>
</dbReference>
<dbReference type="RefSeq" id="WP_164974114.1">
    <property type="nucleotide sequence ID" value="NZ_SDHZ01000001.1"/>
</dbReference>
<comment type="caution">
    <text evidence="1">The sequence shown here is derived from an EMBL/GenBank/DDBJ whole genome shotgun (WGS) entry which is preliminary data.</text>
</comment>
<dbReference type="InterPro" id="IPR021272">
    <property type="entry name" value="DUF2851"/>
</dbReference>
<dbReference type="AlphaFoldDB" id="A0A4Q1DBZ8"/>
<protein>
    <submittedName>
        <fullName evidence="1">DUF2851 family protein</fullName>
    </submittedName>
</protein>